<keyword evidence="1" id="KW-0732">Signal</keyword>
<evidence type="ECO:0008006" key="4">
    <source>
        <dbReference type="Google" id="ProtNLM"/>
    </source>
</evidence>
<dbReference type="Proteomes" id="UP001303046">
    <property type="component" value="Unassembled WGS sequence"/>
</dbReference>
<evidence type="ECO:0000313" key="3">
    <source>
        <dbReference type="Proteomes" id="UP001303046"/>
    </source>
</evidence>
<keyword evidence="3" id="KW-1185">Reference proteome</keyword>
<feature type="signal peptide" evidence="1">
    <location>
        <begin position="1"/>
        <end position="17"/>
    </location>
</feature>
<evidence type="ECO:0000313" key="2">
    <source>
        <dbReference type="EMBL" id="KAK6746341.1"/>
    </source>
</evidence>
<protein>
    <recommendedName>
        <fullName evidence="4">Mos1 transposase HTH domain-containing protein</fullName>
    </recommendedName>
</protein>
<evidence type="ECO:0000256" key="1">
    <source>
        <dbReference type="SAM" id="SignalP"/>
    </source>
</evidence>
<feature type="chain" id="PRO_5046498110" description="Mos1 transposase HTH domain-containing protein" evidence="1">
    <location>
        <begin position="18"/>
        <end position="181"/>
    </location>
</feature>
<name>A0ABR1D8B4_NECAM</name>
<sequence length="181" mass="21190">MFFISLVLGGASCKLQCYSIVVKKRIRYILQYHYDQDEQQKTKKICGPNTLSNTTATRWFQRFLSVIWTSKMRRNVESVVIIMEIVKSNRHGSTYSIVQEPQINHKTIRNHMHKAGLKKKLDMWVPHELTQTNFLDQTDACEVKRRNAQNILLHVVSLMFAILVSCFEKKINDPYSVCCYT</sequence>
<dbReference type="EMBL" id="JAVFWL010000003">
    <property type="protein sequence ID" value="KAK6746341.1"/>
    <property type="molecule type" value="Genomic_DNA"/>
</dbReference>
<accession>A0ABR1D8B4</accession>
<comment type="caution">
    <text evidence="2">The sequence shown here is derived from an EMBL/GenBank/DDBJ whole genome shotgun (WGS) entry which is preliminary data.</text>
</comment>
<gene>
    <name evidence="2" type="primary">Necator_chrIII.g13216</name>
    <name evidence="2" type="ORF">RB195_012449</name>
</gene>
<proteinExistence type="predicted"/>
<organism evidence="2 3">
    <name type="scientific">Necator americanus</name>
    <name type="common">Human hookworm</name>
    <dbReference type="NCBI Taxonomy" id="51031"/>
    <lineage>
        <taxon>Eukaryota</taxon>
        <taxon>Metazoa</taxon>
        <taxon>Ecdysozoa</taxon>
        <taxon>Nematoda</taxon>
        <taxon>Chromadorea</taxon>
        <taxon>Rhabditida</taxon>
        <taxon>Rhabditina</taxon>
        <taxon>Rhabditomorpha</taxon>
        <taxon>Strongyloidea</taxon>
        <taxon>Ancylostomatidae</taxon>
        <taxon>Bunostominae</taxon>
        <taxon>Necator</taxon>
    </lineage>
</organism>
<reference evidence="2 3" key="1">
    <citation type="submission" date="2023-08" db="EMBL/GenBank/DDBJ databases">
        <title>A Necator americanus chromosomal reference genome.</title>
        <authorList>
            <person name="Ilik V."/>
            <person name="Petrzelkova K.J."/>
            <person name="Pardy F."/>
            <person name="Fuh T."/>
            <person name="Niatou-Singa F.S."/>
            <person name="Gouil Q."/>
            <person name="Baker L."/>
            <person name="Ritchie M.E."/>
            <person name="Jex A.R."/>
            <person name="Gazzola D."/>
            <person name="Li H."/>
            <person name="Toshio Fujiwara R."/>
            <person name="Zhan B."/>
            <person name="Aroian R.V."/>
            <person name="Pafco B."/>
            <person name="Schwarz E.M."/>
        </authorList>
    </citation>
    <scope>NUCLEOTIDE SEQUENCE [LARGE SCALE GENOMIC DNA]</scope>
    <source>
        <strain evidence="2 3">Aroian</strain>
        <tissue evidence="2">Whole animal</tissue>
    </source>
</reference>